<dbReference type="EMBL" id="JRES01000455">
    <property type="protein sequence ID" value="KNC31036.1"/>
    <property type="molecule type" value="Genomic_DNA"/>
</dbReference>
<protein>
    <recommendedName>
        <fullName evidence="4">G-protein coupled receptors family 2 profile 2 domain-containing protein</fullName>
    </recommendedName>
</protein>
<keyword evidence="1" id="KW-0812">Transmembrane</keyword>
<dbReference type="AlphaFoldDB" id="A0A0L0CFL7"/>
<dbReference type="Proteomes" id="UP000037069">
    <property type="component" value="Unassembled WGS sequence"/>
</dbReference>
<proteinExistence type="predicted"/>
<gene>
    <name evidence="2" type="ORF">FF38_03776</name>
</gene>
<dbReference type="GO" id="GO:0008528">
    <property type="term" value="F:G protein-coupled peptide receptor activity"/>
    <property type="evidence" value="ECO:0007669"/>
    <property type="project" value="TreeGrafter"/>
</dbReference>
<feature type="transmembrane region" description="Helical" evidence="1">
    <location>
        <begin position="322"/>
        <end position="342"/>
    </location>
</feature>
<dbReference type="PANTHER" id="PTHR47154">
    <property type="entry name" value="G-PROTEIN COUPLED RECEPTOR MTH-RELATED"/>
    <property type="match status" value="1"/>
</dbReference>
<organism evidence="2 3">
    <name type="scientific">Lucilia cuprina</name>
    <name type="common">Green bottle fly</name>
    <name type="synonym">Australian sheep blowfly</name>
    <dbReference type="NCBI Taxonomy" id="7375"/>
    <lineage>
        <taxon>Eukaryota</taxon>
        <taxon>Metazoa</taxon>
        <taxon>Ecdysozoa</taxon>
        <taxon>Arthropoda</taxon>
        <taxon>Hexapoda</taxon>
        <taxon>Insecta</taxon>
        <taxon>Pterygota</taxon>
        <taxon>Neoptera</taxon>
        <taxon>Endopterygota</taxon>
        <taxon>Diptera</taxon>
        <taxon>Brachycera</taxon>
        <taxon>Muscomorpha</taxon>
        <taxon>Oestroidea</taxon>
        <taxon>Calliphoridae</taxon>
        <taxon>Luciliinae</taxon>
        <taxon>Lucilia</taxon>
    </lineage>
</organism>
<feature type="transmembrane region" description="Helical" evidence="1">
    <location>
        <begin position="170"/>
        <end position="198"/>
    </location>
</feature>
<dbReference type="InterPro" id="IPR051384">
    <property type="entry name" value="Mth_GPCR"/>
</dbReference>
<keyword evidence="1" id="KW-1133">Transmembrane helix</keyword>
<evidence type="ECO:0000313" key="2">
    <source>
        <dbReference type="EMBL" id="KNC31036.1"/>
    </source>
</evidence>
<feature type="transmembrane region" description="Helical" evidence="1">
    <location>
        <begin position="210"/>
        <end position="230"/>
    </location>
</feature>
<reference evidence="2 3" key="1">
    <citation type="journal article" date="2015" name="Nat. Commun.">
        <title>Lucilia cuprina genome unlocks parasitic fly biology to underpin future interventions.</title>
        <authorList>
            <person name="Anstead C.A."/>
            <person name="Korhonen P.K."/>
            <person name="Young N.D."/>
            <person name="Hall R.S."/>
            <person name="Jex A.R."/>
            <person name="Murali S.C."/>
            <person name="Hughes D.S."/>
            <person name="Lee S.F."/>
            <person name="Perry T."/>
            <person name="Stroehlein A.J."/>
            <person name="Ansell B.R."/>
            <person name="Breugelmans B."/>
            <person name="Hofmann A."/>
            <person name="Qu J."/>
            <person name="Dugan S."/>
            <person name="Lee S.L."/>
            <person name="Chao H."/>
            <person name="Dinh H."/>
            <person name="Han Y."/>
            <person name="Doddapaneni H.V."/>
            <person name="Worley K.C."/>
            <person name="Muzny D.M."/>
            <person name="Ioannidis P."/>
            <person name="Waterhouse R.M."/>
            <person name="Zdobnov E.M."/>
            <person name="James P.J."/>
            <person name="Bagnall N.H."/>
            <person name="Kotze A.C."/>
            <person name="Gibbs R.A."/>
            <person name="Richards S."/>
            <person name="Batterham P."/>
            <person name="Gasser R.B."/>
        </authorList>
    </citation>
    <scope>NUCLEOTIDE SEQUENCE [LARGE SCALE GENOMIC DNA]</scope>
    <source>
        <strain evidence="2 3">LS</strain>
        <tissue evidence="2">Full body</tissue>
    </source>
</reference>
<keyword evidence="3" id="KW-1185">Reference proteome</keyword>
<feature type="transmembrane region" description="Helical" evidence="1">
    <location>
        <begin position="112"/>
        <end position="131"/>
    </location>
</feature>
<dbReference type="Gene3D" id="1.20.1070.10">
    <property type="entry name" value="Rhodopsin 7-helix transmembrane proteins"/>
    <property type="match status" value="1"/>
</dbReference>
<dbReference type="PANTHER" id="PTHR47154:SF2">
    <property type="entry name" value="G-PROTEIN COUPLED RECEPTOR MTH-RELATED"/>
    <property type="match status" value="1"/>
</dbReference>
<dbReference type="GO" id="GO:0005886">
    <property type="term" value="C:plasma membrane"/>
    <property type="evidence" value="ECO:0007669"/>
    <property type="project" value="TreeGrafter"/>
</dbReference>
<feature type="transmembrane region" description="Helical" evidence="1">
    <location>
        <begin position="278"/>
        <end position="302"/>
    </location>
</feature>
<name>A0A0L0CFL7_LUCCU</name>
<accession>A0A0L0CFL7</accession>
<keyword evidence="1" id="KW-0472">Membrane</keyword>
<feature type="transmembrane region" description="Helical" evidence="1">
    <location>
        <begin position="143"/>
        <end position="164"/>
    </location>
</feature>
<sequence length="388" mass="45820">MIWEIRIEYFSGKFKIGNILNEFIIEIGLPCLESMTLKEIEDTTTLFQTGFLQTPYNRFESSEFCYSPYLTNNFTYILKPFTCLPDKNTYSKGRFTLMKFLTTWKSWTNIEVQGFISLLFLISTTLLYYFLKELRNNLCGKLYFCYLYGMTMSYIIFAILNLMHFLWSRIWIFIIGFTGLVIHTIAILWLNVFSYYIWKDYNSKTNSNQFSIYCAVVGSIACLASCFIVFGKMSKSYLMDSGGIVDKILWWNSEYEHDFLIDYVKNSTKYYITDQKWFALQIIIPTFLILLFNCVKLIQLIIIIKKRRDSGTYSKQFLKKNAIISIHLFVILIIPWFFKIYLPLIADAMQGALIFLSSISRKEIWILLKMKFKTVRIPHENVISTETI</sequence>
<dbReference type="OrthoDB" id="8060505at2759"/>
<evidence type="ECO:0000256" key="1">
    <source>
        <dbReference type="SAM" id="Phobius"/>
    </source>
</evidence>
<comment type="caution">
    <text evidence="2">The sequence shown here is derived from an EMBL/GenBank/DDBJ whole genome shotgun (WGS) entry which is preliminary data.</text>
</comment>
<evidence type="ECO:0008006" key="4">
    <source>
        <dbReference type="Google" id="ProtNLM"/>
    </source>
</evidence>
<evidence type="ECO:0000313" key="3">
    <source>
        <dbReference type="Proteomes" id="UP000037069"/>
    </source>
</evidence>